<dbReference type="EC" id="2.3.1.275" evidence="10"/>
<feature type="compositionally biased region" description="Basic and acidic residues" evidence="11">
    <location>
        <begin position="236"/>
        <end position="253"/>
    </location>
</feature>
<evidence type="ECO:0000313" key="14">
    <source>
        <dbReference type="Proteomes" id="UP000251035"/>
    </source>
</evidence>
<accession>A0AB38N3M5</accession>
<evidence type="ECO:0000256" key="5">
    <source>
        <dbReference type="ARBA" id="ARBA00022989"/>
    </source>
</evidence>
<keyword evidence="1 10" id="KW-1003">Cell membrane</keyword>
<dbReference type="Proteomes" id="UP000251035">
    <property type="component" value="Unassembled WGS sequence"/>
</dbReference>
<evidence type="ECO:0000256" key="10">
    <source>
        <dbReference type="HAMAP-Rule" id="MF_01043"/>
    </source>
</evidence>
<comment type="caution">
    <text evidence="13">The sequence shown here is derived from an EMBL/GenBank/DDBJ whole genome shotgun (WGS) entry which is preliminary data.</text>
</comment>
<dbReference type="GO" id="GO:0043772">
    <property type="term" value="F:acyl-phosphate glycerol-3-phosphate acyltransferase activity"/>
    <property type="evidence" value="ECO:0007669"/>
    <property type="project" value="UniProtKB-UniRule"/>
</dbReference>
<reference evidence="12 14" key="1">
    <citation type="submission" date="2018-04" db="EMBL/GenBank/DDBJ databases">
        <title>Whole genome sequence comparison of clinical and drinking water Legionella pneumophila isolates associated with the Flint Water Crisis.</title>
        <authorList>
            <person name="Garner E."/>
            <person name="Brown C."/>
            <person name="Schwake O."/>
            <person name="Coil D."/>
            <person name="Jospin G."/>
            <person name="Eisen J."/>
            <person name="Edwards M."/>
            <person name="Pruden A."/>
        </authorList>
    </citation>
    <scope>NUCLEOTIDE SEQUENCE [LARGE SCALE GENOMIC DNA]</scope>
    <source>
        <strain evidence="12 14">Genessee03</strain>
    </source>
</reference>
<feature type="transmembrane region" description="Helical" evidence="10">
    <location>
        <begin position="155"/>
        <end position="179"/>
    </location>
</feature>
<feature type="transmembrane region" description="Helical" evidence="10">
    <location>
        <begin position="56"/>
        <end position="77"/>
    </location>
</feature>
<evidence type="ECO:0000313" key="12">
    <source>
        <dbReference type="EMBL" id="PUT47872.1"/>
    </source>
</evidence>
<evidence type="ECO:0000256" key="9">
    <source>
        <dbReference type="ARBA" id="ARBA00023264"/>
    </source>
</evidence>
<organism evidence="13 15">
    <name type="scientific">Legionella taurinensis</name>
    <dbReference type="NCBI Taxonomy" id="70611"/>
    <lineage>
        <taxon>Bacteria</taxon>
        <taxon>Pseudomonadati</taxon>
        <taxon>Pseudomonadota</taxon>
        <taxon>Gammaproteobacteria</taxon>
        <taxon>Legionellales</taxon>
        <taxon>Legionellaceae</taxon>
        <taxon>Legionella</taxon>
    </lineage>
</organism>
<comment type="subunit">
    <text evidence="10">Probably interacts with PlsX.</text>
</comment>
<keyword evidence="13" id="KW-0012">Acyltransferase</keyword>
<comment type="function">
    <text evidence="10">Catalyzes the transfer of an acyl group from acyl-phosphate (acyl-PO(4)) to glycerol-3-phosphate (G3P) to form lysophosphatidic acid (LPA). This enzyme utilizes acyl-phosphate as fatty acyl donor, but not acyl-CoA or acyl-ACP.</text>
</comment>
<dbReference type="EMBL" id="QFGG01000006">
    <property type="protein sequence ID" value="TID42604.1"/>
    <property type="molecule type" value="Genomic_DNA"/>
</dbReference>
<dbReference type="GO" id="GO:0005886">
    <property type="term" value="C:plasma membrane"/>
    <property type="evidence" value="ECO:0007669"/>
    <property type="project" value="UniProtKB-SubCell"/>
</dbReference>
<dbReference type="EMBL" id="QCXM01000005">
    <property type="protein sequence ID" value="PUT47872.1"/>
    <property type="molecule type" value="Genomic_DNA"/>
</dbReference>
<reference evidence="13 15" key="2">
    <citation type="submission" date="2018-04" db="EMBL/GenBank/DDBJ databases">
        <title>Whole genome sequence comparison of clinical and drinking water Legionella pneumophila isolates.</title>
        <authorList>
            <person name="Garner E."/>
        </authorList>
    </citation>
    <scope>NUCLEOTIDE SEQUENCE [LARGE SCALE GENOMIC DNA]</scope>
    <source>
        <strain evidence="13 15">WH02</strain>
    </source>
</reference>
<keyword evidence="2 10" id="KW-0444">Lipid biosynthesis</keyword>
<keyword evidence="7 10" id="KW-0472">Membrane</keyword>
<dbReference type="InterPro" id="IPR003811">
    <property type="entry name" value="G3P_acylTferase_PlsY"/>
</dbReference>
<dbReference type="GO" id="GO:0008654">
    <property type="term" value="P:phospholipid biosynthetic process"/>
    <property type="evidence" value="ECO:0007669"/>
    <property type="project" value="UniProtKB-UniRule"/>
</dbReference>
<keyword evidence="14" id="KW-1185">Reference proteome</keyword>
<feature type="compositionally biased region" description="Basic residues" evidence="11">
    <location>
        <begin position="254"/>
        <end position="264"/>
    </location>
</feature>
<comment type="subcellular location">
    <subcellularLocation>
        <location evidence="10">Cell membrane</location>
        <topology evidence="10">Multi-pass membrane protein</topology>
    </subcellularLocation>
</comment>
<comment type="pathway">
    <text evidence="10">Lipid metabolism; phospholipid metabolism.</text>
</comment>
<feature type="transmembrane region" description="Helical" evidence="10">
    <location>
        <begin position="6"/>
        <end position="30"/>
    </location>
</feature>
<dbReference type="Proteomes" id="UP000306421">
    <property type="component" value="Unassembled WGS sequence"/>
</dbReference>
<feature type="transmembrane region" description="Helical" evidence="10">
    <location>
        <begin position="83"/>
        <end position="101"/>
    </location>
</feature>
<sequence>MLSFFLFLFVVIVAYLCGSLCSAVIVSRLFSLPDPRMEGSKNPGATNVLRLSGKKYAIIVLIGDMLKGVLPVLLARLLDAGPVTMGFAAFAAVMGHMYPVFFQFRGGKGVATALGALLSLNLILGSLVIVTWLAIAHYTRYSSLASIVSIILAPLYAAMTMGNIEIIPPLFFITIFVLYQHRDNITRLIDGEEPKIRFKDKEHPTVTEEILSPPPGRVITEDDIEGEITAAELTAEQEKPASDLHQEAAEKRATSPKKPTRVSKAKQPAKAATTAKTATTETKNPKPRRNSPDKDSKKS</sequence>
<dbReference type="NCBIfam" id="TIGR00023">
    <property type="entry name" value="glycerol-3-phosphate 1-O-acyltransferase PlsY"/>
    <property type="match status" value="1"/>
</dbReference>
<evidence type="ECO:0000313" key="13">
    <source>
        <dbReference type="EMBL" id="TID42604.1"/>
    </source>
</evidence>
<keyword evidence="6 10" id="KW-0443">Lipid metabolism</keyword>
<evidence type="ECO:0000256" key="1">
    <source>
        <dbReference type="ARBA" id="ARBA00022475"/>
    </source>
</evidence>
<feature type="compositionally biased region" description="Basic and acidic residues" evidence="11">
    <location>
        <begin position="290"/>
        <end position="299"/>
    </location>
</feature>
<keyword evidence="9 10" id="KW-1208">Phospholipid metabolism</keyword>
<protein>
    <recommendedName>
        <fullName evidence="10">Glycerol-3-phosphate acyltransferase</fullName>
    </recommendedName>
    <alternativeName>
        <fullName evidence="10">Acyl-PO4 G3P acyltransferase</fullName>
    </alternativeName>
    <alternativeName>
        <fullName evidence="10">Acyl-phosphate--glycerol-3-phosphate acyltransferase</fullName>
    </alternativeName>
    <alternativeName>
        <fullName evidence="10">G3P acyltransferase</fullName>
        <shortName evidence="10">GPAT</shortName>
        <ecNumber evidence="10">2.3.1.275</ecNumber>
    </alternativeName>
    <alternativeName>
        <fullName evidence="10">Lysophosphatidic acid synthase</fullName>
        <shortName evidence="10">LPA synthase</shortName>
    </alternativeName>
</protein>
<comment type="catalytic activity">
    <reaction evidence="10">
        <text>an acyl phosphate + sn-glycerol 3-phosphate = a 1-acyl-sn-glycero-3-phosphate + phosphate</text>
        <dbReference type="Rhea" id="RHEA:34075"/>
        <dbReference type="ChEBI" id="CHEBI:43474"/>
        <dbReference type="ChEBI" id="CHEBI:57597"/>
        <dbReference type="ChEBI" id="CHEBI:57970"/>
        <dbReference type="ChEBI" id="CHEBI:59918"/>
        <dbReference type="EC" id="2.3.1.275"/>
    </reaction>
</comment>
<keyword evidence="4 10" id="KW-0812">Transmembrane</keyword>
<feature type="region of interest" description="Disordered" evidence="11">
    <location>
        <begin position="233"/>
        <end position="299"/>
    </location>
</feature>
<evidence type="ECO:0000313" key="15">
    <source>
        <dbReference type="Proteomes" id="UP000306421"/>
    </source>
</evidence>
<keyword evidence="5 10" id="KW-1133">Transmembrane helix</keyword>
<evidence type="ECO:0000256" key="6">
    <source>
        <dbReference type="ARBA" id="ARBA00023098"/>
    </source>
</evidence>
<name>A0AB38N3M5_9GAMM</name>
<evidence type="ECO:0000256" key="7">
    <source>
        <dbReference type="ARBA" id="ARBA00023136"/>
    </source>
</evidence>
<evidence type="ECO:0000256" key="4">
    <source>
        <dbReference type="ARBA" id="ARBA00022692"/>
    </source>
</evidence>
<evidence type="ECO:0000256" key="3">
    <source>
        <dbReference type="ARBA" id="ARBA00022679"/>
    </source>
</evidence>
<comment type="similarity">
    <text evidence="10">Belongs to the PlsY family.</text>
</comment>
<proteinExistence type="inferred from homology"/>
<dbReference type="AlphaFoldDB" id="A0AB38N3M5"/>
<feature type="transmembrane region" description="Helical" evidence="10">
    <location>
        <begin position="113"/>
        <end position="135"/>
    </location>
</feature>
<feature type="compositionally biased region" description="Low complexity" evidence="11">
    <location>
        <begin position="265"/>
        <end position="282"/>
    </location>
</feature>
<dbReference type="RefSeq" id="WP_108292943.1">
    <property type="nucleotide sequence ID" value="NZ_JAWVLH010000006.1"/>
</dbReference>
<dbReference type="HAMAP" id="MF_01043">
    <property type="entry name" value="PlsY"/>
    <property type="match status" value="1"/>
</dbReference>
<dbReference type="Pfam" id="PF02660">
    <property type="entry name" value="G3P_acyltransf"/>
    <property type="match status" value="1"/>
</dbReference>
<gene>
    <name evidence="10 13" type="primary">plsY</name>
    <name evidence="12" type="ORF">DB745_06455</name>
    <name evidence="13" type="ORF">DIZ81_08050</name>
</gene>
<keyword evidence="8 10" id="KW-0594">Phospholipid biosynthesis</keyword>
<dbReference type="PANTHER" id="PTHR30309:SF0">
    <property type="entry name" value="GLYCEROL-3-PHOSPHATE ACYLTRANSFERASE-RELATED"/>
    <property type="match status" value="1"/>
</dbReference>
<keyword evidence="3 10" id="KW-0808">Transferase</keyword>
<dbReference type="PANTHER" id="PTHR30309">
    <property type="entry name" value="INNER MEMBRANE PROTEIN YGIH"/>
    <property type="match status" value="1"/>
</dbReference>
<evidence type="ECO:0000256" key="2">
    <source>
        <dbReference type="ARBA" id="ARBA00022516"/>
    </source>
</evidence>
<dbReference type="SMART" id="SM01207">
    <property type="entry name" value="G3P_acyltransf"/>
    <property type="match status" value="1"/>
</dbReference>
<evidence type="ECO:0000256" key="8">
    <source>
        <dbReference type="ARBA" id="ARBA00023209"/>
    </source>
</evidence>
<evidence type="ECO:0000256" key="11">
    <source>
        <dbReference type="SAM" id="MobiDB-lite"/>
    </source>
</evidence>
<feature type="region of interest" description="Disordered" evidence="11">
    <location>
        <begin position="200"/>
        <end position="220"/>
    </location>
</feature>